<dbReference type="EMBL" id="LSRX01001190">
    <property type="protein sequence ID" value="OLP82458.1"/>
    <property type="molecule type" value="Genomic_DNA"/>
</dbReference>
<evidence type="ECO:0000313" key="2">
    <source>
        <dbReference type="EMBL" id="OLP82458.1"/>
    </source>
</evidence>
<dbReference type="AlphaFoldDB" id="A0A1Q9CHP5"/>
<protein>
    <recommendedName>
        <fullName evidence="4">Transmembrane protein</fullName>
    </recommendedName>
</protein>
<feature type="transmembrane region" description="Helical" evidence="1">
    <location>
        <begin position="289"/>
        <end position="310"/>
    </location>
</feature>
<dbReference type="Proteomes" id="UP000186817">
    <property type="component" value="Unassembled WGS sequence"/>
</dbReference>
<dbReference type="OrthoDB" id="414593at2759"/>
<feature type="transmembrane region" description="Helical" evidence="1">
    <location>
        <begin position="423"/>
        <end position="442"/>
    </location>
</feature>
<keyword evidence="1" id="KW-0472">Membrane</keyword>
<comment type="caution">
    <text evidence="2">The sequence shown here is derived from an EMBL/GenBank/DDBJ whole genome shotgun (WGS) entry which is preliminary data.</text>
</comment>
<keyword evidence="1" id="KW-0812">Transmembrane</keyword>
<organism evidence="2 3">
    <name type="scientific">Symbiodinium microadriaticum</name>
    <name type="common">Dinoflagellate</name>
    <name type="synonym">Zooxanthella microadriatica</name>
    <dbReference type="NCBI Taxonomy" id="2951"/>
    <lineage>
        <taxon>Eukaryota</taxon>
        <taxon>Sar</taxon>
        <taxon>Alveolata</taxon>
        <taxon>Dinophyceae</taxon>
        <taxon>Suessiales</taxon>
        <taxon>Symbiodiniaceae</taxon>
        <taxon>Symbiodinium</taxon>
    </lineage>
</organism>
<feature type="transmembrane region" description="Helical" evidence="1">
    <location>
        <begin position="448"/>
        <end position="469"/>
    </location>
</feature>
<feature type="transmembrane region" description="Helical" evidence="1">
    <location>
        <begin position="513"/>
        <end position="537"/>
    </location>
</feature>
<proteinExistence type="predicted"/>
<feature type="transmembrane region" description="Helical" evidence="1">
    <location>
        <begin position="481"/>
        <end position="501"/>
    </location>
</feature>
<name>A0A1Q9CHP5_SYMMI</name>
<keyword evidence="1" id="KW-1133">Transmembrane helix</keyword>
<evidence type="ECO:0000313" key="3">
    <source>
        <dbReference type="Proteomes" id="UP000186817"/>
    </source>
</evidence>
<accession>A0A1Q9CHP5</accession>
<reference evidence="2 3" key="1">
    <citation type="submission" date="2016-02" db="EMBL/GenBank/DDBJ databases">
        <title>Genome analysis of coral dinoflagellate symbionts highlights evolutionary adaptations to a symbiotic lifestyle.</title>
        <authorList>
            <person name="Aranda M."/>
            <person name="Li Y."/>
            <person name="Liew Y.J."/>
            <person name="Baumgarten S."/>
            <person name="Simakov O."/>
            <person name="Wilson M."/>
            <person name="Piel J."/>
            <person name="Ashoor H."/>
            <person name="Bougouffa S."/>
            <person name="Bajic V.B."/>
            <person name="Ryu T."/>
            <person name="Ravasi T."/>
            <person name="Bayer T."/>
            <person name="Micklem G."/>
            <person name="Kim H."/>
            <person name="Bhak J."/>
            <person name="Lajeunesse T.C."/>
            <person name="Voolstra C.R."/>
        </authorList>
    </citation>
    <scope>NUCLEOTIDE SEQUENCE [LARGE SCALE GENOMIC DNA]</scope>
    <source>
        <strain evidence="2 3">CCMP2467</strain>
    </source>
</reference>
<evidence type="ECO:0008006" key="4">
    <source>
        <dbReference type="Google" id="ProtNLM"/>
    </source>
</evidence>
<evidence type="ECO:0000256" key="1">
    <source>
        <dbReference type="SAM" id="Phobius"/>
    </source>
</evidence>
<feature type="transmembrane region" description="Helical" evidence="1">
    <location>
        <begin position="140"/>
        <end position="164"/>
    </location>
</feature>
<feature type="transmembrane region" description="Helical" evidence="1">
    <location>
        <begin position="195"/>
        <end position="214"/>
    </location>
</feature>
<gene>
    <name evidence="2" type="ORF">AK812_SmicGene36881</name>
</gene>
<sequence>MQRHQEEIRIRKNAGRSGHRARLTFQKLLEGEVPQCPAVPCSAMEPEVVGRKAEERSESEARPAQTNLDCVVDFMSSMETKRPDVLRRTSAWQAIRAVALSDVTAVNADDLYAQSVVTQHIAQFWSHSWHGSKRQKVCTLLLVNNGLAALCAGTCAAVLTAFFLSAAMGQTAEEGSTETTLQGQYHRIYATSRPQAIACNLSGLLVATFLLLLWRPGTSVFLDRVCVHQSDRELKLAGLVSMSAFLKQSQVLTVWWDATYSSRLWCLFELAAYLKSHSGQEARLSVRPVFLGPLAMGIFLGFSFAVLGVMLLPRAGTESGTILTRIALTTAAGSAALWYPLSTLRRFYRSVDMMQAQMRDFRMDSATCYCCSSGHENRMLCDRQIIERCIVEWFGSLESFEQTIQTTVSSALTQQLGRYSFPVSWMWGCSCPVLWTFLAPAIRQPLVGSFFILGWMIAVPVIFMIGASLAYKLRGQRLNHWLDGASTLVCALACVFSYMGMETLASVLSSALQTYWTSVAAFAASMLLIMLSLWCCWQRGSLDRIRMNPQKAPVNNEVKAKGGSSAYRGWRSDGGSASRHYAAKSMEKEKPGEGPLRAWRKCFRALTWSRNFLALEVRSPA</sequence>
<feature type="transmembrane region" description="Helical" evidence="1">
    <location>
        <begin position="322"/>
        <end position="341"/>
    </location>
</feature>
<keyword evidence="3" id="KW-1185">Reference proteome</keyword>